<dbReference type="AlphaFoldDB" id="A0A940DH66"/>
<evidence type="ECO:0000313" key="2">
    <source>
        <dbReference type="EMBL" id="MBO8424057.1"/>
    </source>
</evidence>
<proteinExistence type="predicted"/>
<dbReference type="Gene3D" id="3.40.50.880">
    <property type="match status" value="1"/>
</dbReference>
<organism evidence="2 3">
    <name type="scientific">Candidatus Stercoripulliclostridium pullicola</name>
    <dbReference type="NCBI Taxonomy" id="2840953"/>
    <lineage>
        <taxon>Bacteria</taxon>
        <taxon>Bacillati</taxon>
        <taxon>Bacillota</taxon>
        <taxon>Clostridia</taxon>
        <taxon>Eubacteriales</taxon>
        <taxon>Candidatus Stercoripulliclostridium</taxon>
    </lineage>
</organism>
<protein>
    <submittedName>
        <fullName evidence="2">ThuA domain-containing protein</fullName>
    </submittedName>
</protein>
<dbReference type="Proteomes" id="UP000727857">
    <property type="component" value="Unassembled WGS sequence"/>
</dbReference>
<name>A0A940DH66_9FIRM</name>
<gene>
    <name evidence="2" type="ORF">IAB16_03465</name>
</gene>
<sequence>MNITVFNEYHPDEQSGKAAKTYPGGIHTTLAELFGQLPDVQVRTATQEEPVHGLTDEVLDSTDVLVWWSKDWNNELLESVADKVASRILGGMGAIFLHSGKNSKPFRKLMGTTCATNPGIRAGESGETEKLYVCCPSHPIAEGFPNGYVIPNEEPYCEYFDIPEPDDIVFMGWFDGGSAVRAGVTFRRGAGKIFYFQPGHETFPVYRDEAIKRVLLNAARWAAPTQQAAPAVNFAKPKTSIKTKIFKFLK</sequence>
<evidence type="ECO:0000259" key="1">
    <source>
        <dbReference type="Pfam" id="PF06283"/>
    </source>
</evidence>
<accession>A0A940DH66</accession>
<comment type="caution">
    <text evidence="2">The sequence shown here is derived from an EMBL/GenBank/DDBJ whole genome shotgun (WGS) entry which is preliminary data.</text>
</comment>
<reference evidence="2" key="1">
    <citation type="submission" date="2020-10" db="EMBL/GenBank/DDBJ databases">
        <authorList>
            <person name="Gilroy R."/>
        </authorList>
    </citation>
    <scope>NUCLEOTIDE SEQUENCE</scope>
    <source>
        <strain evidence="2">517</strain>
    </source>
</reference>
<dbReference type="InterPro" id="IPR029010">
    <property type="entry name" value="ThuA-like"/>
</dbReference>
<reference evidence="2" key="2">
    <citation type="journal article" date="2021" name="PeerJ">
        <title>Extensive microbial diversity within the chicken gut microbiome revealed by metagenomics and culture.</title>
        <authorList>
            <person name="Gilroy R."/>
            <person name="Ravi A."/>
            <person name="Getino M."/>
            <person name="Pursley I."/>
            <person name="Horton D.L."/>
            <person name="Alikhan N.F."/>
            <person name="Baker D."/>
            <person name="Gharbi K."/>
            <person name="Hall N."/>
            <person name="Watson M."/>
            <person name="Adriaenssens E.M."/>
            <person name="Foster-Nyarko E."/>
            <person name="Jarju S."/>
            <person name="Secka A."/>
            <person name="Antonio M."/>
            <person name="Oren A."/>
            <person name="Chaudhuri R.R."/>
            <person name="La Ragione R."/>
            <person name="Hildebrand F."/>
            <person name="Pallen M.J."/>
        </authorList>
    </citation>
    <scope>NUCLEOTIDE SEQUENCE</scope>
    <source>
        <strain evidence="2">517</strain>
    </source>
</reference>
<dbReference type="Pfam" id="PF06283">
    <property type="entry name" value="ThuA"/>
    <property type="match status" value="1"/>
</dbReference>
<dbReference type="EMBL" id="JADINF010000082">
    <property type="protein sequence ID" value="MBO8424057.1"/>
    <property type="molecule type" value="Genomic_DNA"/>
</dbReference>
<feature type="domain" description="ThuA-like" evidence="1">
    <location>
        <begin position="36"/>
        <end position="222"/>
    </location>
</feature>
<dbReference type="SUPFAM" id="SSF52317">
    <property type="entry name" value="Class I glutamine amidotransferase-like"/>
    <property type="match status" value="1"/>
</dbReference>
<dbReference type="PIRSF" id="PIRSF030013">
    <property type="entry name" value="ThuA"/>
    <property type="match status" value="1"/>
</dbReference>
<evidence type="ECO:0000313" key="3">
    <source>
        <dbReference type="Proteomes" id="UP000727857"/>
    </source>
</evidence>
<dbReference type="InterPro" id="IPR029062">
    <property type="entry name" value="Class_I_gatase-like"/>
</dbReference>
<dbReference type="InterPro" id="IPR009381">
    <property type="entry name" value="Trehalose_catabolism_ThuA_prok"/>
</dbReference>